<dbReference type="InterPro" id="IPR003593">
    <property type="entry name" value="AAA+_ATPase"/>
</dbReference>
<organism evidence="10 11">
    <name type="scientific">Emiliania huxleyi (strain CCMP1516)</name>
    <dbReference type="NCBI Taxonomy" id="280463"/>
    <lineage>
        <taxon>Eukaryota</taxon>
        <taxon>Haptista</taxon>
        <taxon>Haptophyta</taxon>
        <taxon>Prymnesiophyceae</taxon>
        <taxon>Isochrysidales</taxon>
        <taxon>Noelaerhabdaceae</taxon>
        <taxon>Emiliania</taxon>
    </lineage>
</organism>
<evidence type="ECO:0000256" key="2">
    <source>
        <dbReference type="ARBA" id="ARBA00022490"/>
    </source>
</evidence>
<evidence type="ECO:0000256" key="7">
    <source>
        <dbReference type="ARBA" id="ARBA00023235"/>
    </source>
</evidence>
<dbReference type="Pfam" id="PF00004">
    <property type="entry name" value="AAA"/>
    <property type="match status" value="1"/>
</dbReference>
<dbReference type="GO" id="GO:0016887">
    <property type="term" value="F:ATP hydrolysis activity"/>
    <property type="evidence" value="ECO:0007669"/>
    <property type="project" value="InterPro"/>
</dbReference>
<evidence type="ECO:0000256" key="4">
    <source>
        <dbReference type="ARBA" id="ARBA00022741"/>
    </source>
</evidence>
<dbReference type="eggNOG" id="KOG0738">
    <property type="taxonomic scope" value="Eukaryota"/>
</dbReference>
<keyword evidence="4" id="KW-0547">Nucleotide-binding</keyword>
<dbReference type="GO" id="GO:0005524">
    <property type="term" value="F:ATP binding"/>
    <property type="evidence" value="ECO:0007669"/>
    <property type="project" value="UniProtKB-KW"/>
</dbReference>
<dbReference type="AlphaFoldDB" id="A0A0D3J7U1"/>
<dbReference type="InterPro" id="IPR027417">
    <property type="entry name" value="P-loop_NTPase"/>
</dbReference>
<dbReference type="GO" id="GO:0051013">
    <property type="term" value="P:microtubule severing"/>
    <property type="evidence" value="ECO:0007669"/>
    <property type="project" value="TreeGrafter"/>
</dbReference>
<evidence type="ECO:0000313" key="11">
    <source>
        <dbReference type="Proteomes" id="UP000013827"/>
    </source>
</evidence>
<dbReference type="GO" id="GO:0016853">
    <property type="term" value="F:isomerase activity"/>
    <property type="evidence" value="ECO:0007669"/>
    <property type="project" value="UniProtKB-KW"/>
</dbReference>
<dbReference type="RefSeq" id="XP_005772005.1">
    <property type="nucleotide sequence ID" value="XM_005771948.1"/>
</dbReference>
<dbReference type="STRING" id="2903.R1E983"/>
<dbReference type="Pfam" id="PF09336">
    <property type="entry name" value="Vps4_C"/>
    <property type="match status" value="1"/>
</dbReference>
<evidence type="ECO:0000256" key="6">
    <source>
        <dbReference type="ARBA" id="ARBA00023212"/>
    </source>
</evidence>
<dbReference type="SUPFAM" id="SSF52540">
    <property type="entry name" value="P-loop containing nucleoside triphosphate hydrolases"/>
    <property type="match status" value="1"/>
</dbReference>
<dbReference type="EnsemblProtists" id="EOD19576">
    <property type="protein sequence ID" value="EOD19576"/>
    <property type="gene ID" value="EMIHUDRAFT_464045"/>
</dbReference>
<proteinExistence type="predicted"/>
<evidence type="ECO:0000313" key="10">
    <source>
        <dbReference type="EnsemblProtists" id="EOD19576"/>
    </source>
</evidence>
<feature type="domain" description="AAA+ ATPase" evidence="9">
    <location>
        <begin position="264"/>
        <end position="384"/>
    </location>
</feature>
<feature type="compositionally biased region" description="Pro residues" evidence="8">
    <location>
        <begin position="88"/>
        <end position="99"/>
    </location>
</feature>
<keyword evidence="2" id="KW-0963">Cytoplasm</keyword>
<feature type="region of interest" description="Disordered" evidence="8">
    <location>
        <begin position="83"/>
        <end position="177"/>
    </location>
</feature>
<dbReference type="InterPro" id="IPR015415">
    <property type="entry name" value="Spast_Vps4_C"/>
</dbReference>
<keyword evidence="3" id="KW-0493">Microtubule</keyword>
<dbReference type="SMART" id="SM00382">
    <property type="entry name" value="AAA"/>
    <property type="match status" value="1"/>
</dbReference>
<dbReference type="PaxDb" id="2903-EOD19576"/>
<dbReference type="OMA" id="RDACMMV"/>
<accession>A0A0D3J7U1</accession>
<evidence type="ECO:0000256" key="5">
    <source>
        <dbReference type="ARBA" id="ARBA00022840"/>
    </source>
</evidence>
<reference evidence="11" key="1">
    <citation type="journal article" date="2013" name="Nature">
        <title>Pan genome of the phytoplankton Emiliania underpins its global distribution.</title>
        <authorList>
            <person name="Read B.A."/>
            <person name="Kegel J."/>
            <person name="Klute M.J."/>
            <person name="Kuo A."/>
            <person name="Lefebvre S.C."/>
            <person name="Maumus F."/>
            <person name="Mayer C."/>
            <person name="Miller J."/>
            <person name="Monier A."/>
            <person name="Salamov A."/>
            <person name="Young J."/>
            <person name="Aguilar M."/>
            <person name="Claverie J.M."/>
            <person name="Frickenhaus S."/>
            <person name="Gonzalez K."/>
            <person name="Herman E.K."/>
            <person name="Lin Y.C."/>
            <person name="Napier J."/>
            <person name="Ogata H."/>
            <person name="Sarno A.F."/>
            <person name="Shmutz J."/>
            <person name="Schroeder D."/>
            <person name="de Vargas C."/>
            <person name="Verret F."/>
            <person name="von Dassow P."/>
            <person name="Valentin K."/>
            <person name="Van de Peer Y."/>
            <person name="Wheeler G."/>
            <person name="Dacks J.B."/>
            <person name="Delwiche C.F."/>
            <person name="Dyhrman S.T."/>
            <person name="Glockner G."/>
            <person name="John U."/>
            <person name="Richards T."/>
            <person name="Worden A.Z."/>
            <person name="Zhang X."/>
            <person name="Grigoriev I.V."/>
            <person name="Allen A.E."/>
            <person name="Bidle K."/>
            <person name="Borodovsky M."/>
            <person name="Bowler C."/>
            <person name="Brownlee C."/>
            <person name="Cock J.M."/>
            <person name="Elias M."/>
            <person name="Gladyshev V.N."/>
            <person name="Groth M."/>
            <person name="Guda C."/>
            <person name="Hadaegh A."/>
            <person name="Iglesias-Rodriguez M.D."/>
            <person name="Jenkins J."/>
            <person name="Jones B.M."/>
            <person name="Lawson T."/>
            <person name="Leese F."/>
            <person name="Lindquist E."/>
            <person name="Lobanov A."/>
            <person name="Lomsadze A."/>
            <person name="Malik S.B."/>
            <person name="Marsh M.E."/>
            <person name="Mackinder L."/>
            <person name="Mock T."/>
            <person name="Mueller-Roeber B."/>
            <person name="Pagarete A."/>
            <person name="Parker M."/>
            <person name="Probert I."/>
            <person name="Quesneville H."/>
            <person name="Raines C."/>
            <person name="Rensing S.A."/>
            <person name="Riano-Pachon D.M."/>
            <person name="Richier S."/>
            <person name="Rokitta S."/>
            <person name="Shiraiwa Y."/>
            <person name="Soanes D.M."/>
            <person name="van der Giezen M."/>
            <person name="Wahlund T.M."/>
            <person name="Williams B."/>
            <person name="Wilson W."/>
            <person name="Wolfe G."/>
            <person name="Wurch L.L."/>
        </authorList>
    </citation>
    <scope>NUCLEOTIDE SEQUENCE</scope>
</reference>
<dbReference type="Gene3D" id="1.20.58.80">
    <property type="entry name" value="Phosphotransferase system, lactose/cellobiose-type IIA subunit"/>
    <property type="match status" value="1"/>
</dbReference>
<feature type="compositionally biased region" description="Low complexity" evidence="8">
    <location>
        <begin position="154"/>
        <end position="177"/>
    </location>
</feature>
<keyword evidence="11" id="KW-1185">Reference proteome</keyword>
<evidence type="ECO:0000259" key="9">
    <source>
        <dbReference type="SMART" id="SM00382"/>
    </source>
</evidence>
<dbReference type="CDD" id="cd21748">
    <property type="entry name" value="Kp60-NTD"/>
    <property type="match status" value="1"/>
</dbReference>
<keyword evidence="6" id="KW-0206">Cytoskeleton</keyword>
<sequence length="418" mass="45037">MAGAPQHLVGLEHQLQVSRESALLGNYEASLVHFDGAISQVQRYLRTLDDPALRAKWLRAKEDLSGEFQIVKEIVAELSKLRAGSKAVPPPTAAAPPPSQLLLRPDPVAVVGGPSGAAQQRDPDVWSPPKPPPERCPPPPRRAAPPDWARRDPQQAAAAAAAAAAAPQHGPGAARGARAAAAGYGAAAAADAPPAGGRRRGERKPPVPPRPKAERGGGRGARRFVDEVCAADAELASMIERDILERRPSVHWGDIAASRRRGADEPCVLMFGPPGTGKTLLAKALAANCTNKELVDSQALATECGTTFFSVTSSTLGSKYRGDAERMVRLLFEMARFYAPSTIFIDEVTNLCREAAMMPMRRAIKGLRHDEIRRLKREDTDTPLCQDDIEQSLLRINKTVSESDLGRFEEWLKEFGST</sequence>
<dbReference type="Gene3D" id="3.40.50.300">
    <property type="entry name" value="P-loop containing nucleotide triphosphate hydrolases"/>
    <property type="match status" value="1"/>
</dbReference>
<evidence type="ECO:0000256" key="8">
    <source>
        <dbReference type="SAM" id="MobiDB-lite"/>
    </source>
</evidence>
<dbReference type="Gene3D" id="1.10.8.60">
    <property type="match status" value="1"/>
</dbReference>
<feature type="compositionally biased region" description="Pro residues" evidence="8">
    <location>
        <begin position="126"/>
        <end position="143"/>
    </location>
</feature>
<dbReference type="Pfam" id="PF21126">
    <property type="entry name" value="KATNA1_MIT"/>
    <property type="match status" value="1"/>
</dbReference>
<dbReference type="InterPro" id="IPR050304">
    <property type="entry name" value="MT-severing_AAA_ATPase"/>
</dbReference>
<feature type="region of interest" description="Disordered" evidence="8">
    <location>
        <begin position="189"/>
        <end position="221"/>
    </location>
</feature>
<keyword evidence="5" id="KW-0067">ATP-binding</keyword>
<protein>
    <recommendedName>
        <fullName evidence="9">AAA+ ATPase domain-containing protein</fullName>
    </recommendedName>
</protein>
<dbReference type="GeneID" id="17265077"/>
<dbReference type="InterPro" id="IPR003959">
    <property type="entry name" value="ATPase_AAA_core"/>
</dbReference>
<comment type="subcellular location">
    <subcellularLocation>
        <location evidence="1">Cytoplasm</location>
        <location evidence="1">Cytoskeleton</location>
    </subcellularLocation>
</comment>
<dbReference type="FunFam" id="1.20.58.80:FF:000003">
    <property type="entry name" value="Katanin p60 ATPase-containing subunit A1"/>
    <property type="match status" value="1"/>
</dbReference>
<dbReference type="InterPro" id="IPR048611">
    <property type="entry name" value="KATNA1_MIT"/>
</dbReference>
<dbReference type="Proteomes" id="UP000013827">
    <property type="component" value="Unassembled WGS sequence"/>
</dbReference>
<dbReference type="PANTHER" id="PTHR23074:SF19">
    <property type="entry name" value="KATANIN P60 ATPASE-CONTAINING SUBUNIT A1"/>
    <property type="match status" value="1"/>
</dbReference>
<dbReference type="GO" id="GO:0005874">
    <property type="term" value="C:microtubule"/>
    <property type="evidence" value="ECO:0007669"/>
    <property type="project" value="UniProtKB-KW"/>
</dbReference>
<keyword evidence="7" id="KW-0413">Isomerase</keyword>
<evidence type="ECO:0000256" key="1">
    <source>
        <dbReference type="ARBA" id="ARBA00004245"/>
    </source>
</evidence>
<name>A0A0D3J7U1_EMIH1</name>
<evidence type="ECO:0000256" key="3">
    <source>
        <dbReference type="ARBA" id="ARBA00022701"/>
    </source>
</evidence>
<dbReference type="KEGG" id="ehx:EMIHUDRAFT_464045"/>
<reference evidence="10" key="2">
    <citation type="submission" date="2024-10" db="UniProtKB">
        <authorList>
            <consortium name="EnsemblProtists"/>
        </authorList>
    </citation>
    <scope>IDENTIFICATION</scope>
</reference>
<dbReference type="HOGENOM" id="CLU_000688_21_1_1"/>
<dbReference type="PANTHER" id="PTHR23074">
    <property type="entry name" value="AAA DOMAIN-CONTAINING"/>
    <property type="match status" value="1"/>
</dbReference>